<evidence type="ECO:0000313" key="2">
    <source>
        <dbReference type="EMBL" id="MBJ7545186.1"/>
    </source>
</evidence>
<reference evidence="2 3" key="1">
    <citation type="submission" date="2020-12" db="EMBL/GenBank/DDBJ databases">
        <title>Revised draft genomes of Rhodomicrobium vannielii ATCC 17100 and Rhodomicrobium udaipurense JA643.</title>
        <authorList>
            <person name="Conners E.M."/>
            <person name="Davenport E.J."/>
            <person name="Bose A."/>
        </authorList>
    </citation>
    <scope>NUCLEOTIDE SEQUENCE [LARGE SCALE GENOMIC DNA]</scope>
    <source>
        <strain evidence="2 3">JA643</strain>
    </source>
</reference>
<dbReference type="NCBIfam" id="TIGR01444">
    <property type="entry name" value="fkbM_fam"/>
    <property type="match status" value="1"/>
</dbReference>
<dbReference type="InterPro" id="IPR052514">
    <property type="entry name" value="SAM-dependent_MTase"/>
</dbReference>
<organism evidence="2 3">
    <name type="scientific">Rhodomicrobium udaipurense</name>
    <dbReference type="NCBI Taxonomy" id="1202716"/>
    <lineage>
        <taxon>Bacteria</taxon>
        <taxon>Pseudomonadati</taxon>
        <taxon>Pseudomonadota</taxon>
        <taxon>Alphaproteobacteria</taxon>
        <taxon>Hyphomicrobiales</taxon>
        <taxon>Hyphomicrobiaceae</taxon>
        <taxon>Rhodomicrobium</taxon>
    </lineage>
</organism>
<dbReference type="Pfam" id="PF05050">
    <property type="entry name" value="Methyltransf_21"/>
    <property type="match status" value="1"/>
</dbReference>
<dbReference type="RefSeq" id="WP_155955232.1">
    <property type="nucleotide sequence ID" value="NZ_JAEMUK010000088.1"/>
</dbReference>
<feature type="domain" description="Methyltransferase FkbM" evidence="1">
    <location>
        <begin position="129"/>
        <end position="266"/>
    </location>
</feature>
<dbReference type="PANTHER" id="PTHR34203">
    <property type="entry name" value="METHYLTRANSFERASE, FKBM FAMILY PROTEIN"/>
    <property type="match status" value="1"/>
</dbReference>
<dbReference type="SUPFAM" id="SSF53335">
    <property type="entry name" value="S-adenosyl-L-methionine-dependent methyltransferases"/>
    <property type="match status" value="1"/>
</dbReference>
<dbReference type="GO" id="GO:0032259">
    <property type="term" value="P:methylation"/>
    <property type="evidence" value="ECO:0007669"/>
    <property type="project" value="UniProtKB-KW"/>
</dbReference>
<dbReference type="InterPro" id="IPR006342">
    <property type="entry name" value="FkbM_mtfrase"/>
</dbReference>
<dbReference type="EMBL" id="JAEMUK010000088">
    <property type="protein sequence ID" value="MBJ7545186.1"/>
    <property type="molecule type" value="Genomic_DNA"/>
</dbReference>
<dbReference type="GO" id="GO:0008168">
    <property type="term" value="F:methyltransferase activity"/>
    <property type="evidence" value="ECO:0007669"/>
    <property type="project" value="UniProtKB-KW"/>
</dbReference>
<keyword evidence="2" id="KW-0489">Methyltransferase</keyword>
<proteinExistence type="predicted"/>
<evidence type="ECO:0000313" key="3">
    <source>
        <dbReference type="Proteomes" id="UP000623250"/>
    </source>
</evidence>
<gene>
    <name evidence="2" type="ORF">JDN41_16670</name>
</gene>
<dbReference type="Gene3D" id="3.40.50.150">
    <property type="entry name" value="Vaccinia Virus protein VP39"/>
    <property type="match status" value="1"/>
</dbReference>
<accession>A0A8I1KLA1</accession>
<keyword evidence="3" id="KW-1185">Reference proteome</keyword>
<evidence type="ECO:0000259" key="1">
    <source>
        <dbReference type="Pfam" id="PF05050"/>
    </source>
</evidence>
<dbReference type="AlphaFoldDB" id="A0A8I1KLA1"/>
<dbReference type="Proteomes" id="UP000623250">
    <property type="component" value="Unassembled WGS sequence"/>
</dbReference>
<comment type="caution">
    <text evidence="2">The sequence shown here is derived from an EMBL/GenBank/DDBJ whole genome shotgun (WGS) entry which is preliminary data.</text>
</comment>
<name>A0A8I1KLA1_9HYPH</name>
<protein>
    <submittedName>
        <fullName evidence="2">FkbM family methyltransferase</fullName>
    </submittedName>
</protein>
<dbReference type="PANTHER" id="PTHR34203:SF15">
    <property type="entry name" value="SLL1173 PROTEIN"/>
    <property type="match status" value="1"/>
</dbReference>
<sequence length="308" mass="32749">MLNNNRADLRAVLKRTLPRPMTQSIAATANYGRRLAAWLHVLRSVRGRTSADRRVLRRSAMRAPLDILADIGEWRAPMLLTDAEIGVPGLGAFAIRGGSDDLGHVLPANNAEIFRVIGAYLKPGDVAIDAGANIGAVTVFMARLVGPQGHTIAVEMMPDTAARLRHNVALNGLEAVEIVEQALSDCAGKKIHAQVADGLFGQASIATVTNPRRALRSVEVETTTLDAITTGVETIAIMKMDLEGAEPQALAGAREMLQRTRAVVFESWARDGGRTSSILTAAGFAITAIDGCNFLASRDQIPTRASGA</sequence>
<keyword evidence="2" id="KW-0808">Transferase</keyword>
<dbReference type="InterPro" id="IPR029063">
    <property type="entry name" value="SAM-dependent_MTases_sf"/>
</dbReference>